<dbReference type="PANTHER" id="PTHR48100:SF15">
    <property type="entry name" value="SEDOHEPTULOSE 1,7-BISPHOSPHATASE"/>
    <property type="match status" value="1"/>
</dbReference>
<evidence type="ECO:0000313" key="3">
    <source>
        <dbReference type="EMBL" id="KIW22323.1"/>
    </source>
</evidence>
<dbReference type="Pfam" id="PF00300">
    <property type="entry name" value="His_Phos_1"/>
    <property type="match status" value="2"/>
</dbReference>
<proteinExistence type="predicted"/>
<dbReference type="VEuPathDB" id="FungiDB:PV07_12220"/>
<dbReference type="OrthoDB" id="4818801at2759"/>
<dbReference type="GO" id="GO:0050278">
    <property type="term" value="F:sedoheptulose-bisphosphatase activity"/>
    <property type="evidence" value="ECO:0007669"/>
    <property type="project" value="TreeGrafter"/>
</dbReference>
<dbReference type="PANTHER" id="PTHR48100">
    <property type="entry name" value="BROAD-SPECIFICITY PHOSPHATASE YOR283W-RELATED"/>
    <property type="match status" value="1"/>
</dbReference>
<dbReference type="Proteomes" id="UP000054466">
    <property type="component" value="Unassembled WGS sequence"/>
</dbReference>
<feature type="binding site" evidence="1">
    <location>
        <begin position="23"/>
        <end position="24"/>
    </location>
    <ligand>
        <name>substrate</name>
    </ligand>
</feature>
<evidence type="ECO:0000256" key="1">
    <source>
        <dbReference type="PIRSR" id="PIRSR613078-2"/>
    </source>
</evidence>
<evidence type="ECO:0008006" key="5">
    <source>
        <dbReference type="Google" id="ProtNLM"/>
    </source>
</evidence>
<dbReference type="InterPro" id="IPR013078">
    <property type="entry name" value="His_Pase_superF_clade-1"/>
</dbReference>
<name>A0A0D2BTE1_9EURO</name>
<dbReference type="InterPro" id="IPR050275">
    <property type="entry name" value="PGM_Phosphatase"/>
</dbReference>
<dbReference type="EMBL" id="KN847047">
    <property type="protein sequence ID" value="KIW22323.1"/>
    <property type="molecule type" value="Genomic_DNA"/>
</dbReference>
<dbReference type="SMART" id="SM00855">
    <property type="entry name" value="PGAM"/>
    <property type="match status" value="1"/>
</dbReference>
<organism evidence="3 4">
    <name type="scientific">Cladophialophora immunda</name>
    <dbReference type="NCBI Taxonomy" id="569365"/>
    <lineage>
        <taxon>Eukaryota</taxon>
        <taxon>Fungi</taxon>
        <taxon>Dikarya</taxon>
        <taxon>Ascomycota</taxon>
        <taxon>Pezizomycotina</taxon>
        <taxon>Eurotiomycetes</taxon>
        <taxon>Chaetothyriomycetidae</taxon>
        <taxon>Chaetothyriales</taxon>
        <taxon>Herpotrichiellaceae</taxon>
        <taxon>Cladophialophora</taxon>
    </lineage>
</organism>
<sequence>MTTPRCFIVRHGETEWSLSGKHTGTTDIPLTKDGEKRVRTTGKALVGDDRLIVPKQLVHIYVSPRHRAQRTLELLNLGCHQPYPWQSPSNNTSAHDPPPPLPPPPHRTNADVTIDARIAEWDYGDYEGITSAEIRELRKKQGLGPWDIWRDGCPGGESPQDIIDRVDSLIREIRDKYHAKVIGKPKQPGVTGDVLVVGHGHILRAFAVRWIGRPLTETAMIMEAGGVGTLSYEHHNIHEPAILLGGGFVVGDDKEEIEMTEKEEKQAKS</sequence>
<accession>A0A0D2BTE1</accession>
<dbReference type="STRING" id="569365.A0A0D2BTE1"/>
<keyword evidence="4" id="KW-1185">Reference proteome</keyword>
<protein>
    <recommendedName>
        <fullName evidence="5">2,3-bisphosphoglycerate-dependent phosphoglycerate mutase</fullName>
    </recommendedName>
</protein>
<dbReference type="CDD" id="cd07067">
    <property type="entry name" value="HP_PGM_like"/>
    <property type="match status" value="1"/>
</dbReference>
<feature type="region of interest" description="Disordered" evidence="2">
    <location>
        <begin position="86"/>
        <end position="109"/>
    </location>
</feature>
<dbReference type="AlphaFoldDB" id="A0A0D2BTE1"/>
<feature type="binding site" evidence="1">
    <location>
        <position position="67"/>
    </location>
    <ligand>
        <name>substrate</name>
    </ligand>
</feature>
<gene>
    <name evidence="3" type="ORF">PV07_12220</name>
</gene>
<dbReference type="FunFam" id="3.40.50.1240:FF:000022">
    <property type="entry name" value="Phosphoglycerate mutase family protein"/>
    <property type="match status" value="1"/>
</dbReference>
<dbReference type="Gene3D" id="3.40.50.1240">
    <property type="entry name" value="Phosphoglycerate mutase-like"/>
    <property type="match status" value="1"/>
</dbReference>
<dbReference type="SUPFAM" id="SSF53254">
    <property type="entry name" value="Phosphoglycerate mutase-like"/>
    <property type="match status" value="1"/>
</dbReference>
<dbReference type="HOGENOM" id="CLU_033323_13_0_1"/>
<reference evidence="3 4" key="1">
    <citation type="submission" date="2015-01" db="EMBL/GenBank/DDBJ databases">
        <title>The Genome Sequence of Cladophialophora immunda CBS83496.</title>
        <authorList>
            <consortium name="The Broad Institute Genomics Platform"/>
            <person name="Cuomo C."/>
            <person name="de Hoog S."/>
            <person name="Gorbushina A."/>
            <person name="Stielow B."/>
            <person name="Teixiera M."/>
            <person name="Abouelleil A."/>
            <person name="Chapman S.B."/>
            <person name="Priest M."/>
            <person name="Young S.K."/>
            <person name="Wortman J."/>
            <person name="Nusbaum C."/>
            <person name="Birren B."/>
        </authorList>
    </citation>
    <scope>NUCLEOTIDE SEQUENCE [LARGE SCALE GENOMIC DNA]</scope>
    <source>
        <strain evidence="3 4">CBS 83496</strain>
    </source>
</reference>
<dbReference type="GeneID" id="27351414"/>
<feature type="compositionally biased region" description="Pro residues" evidence="2">
    <location>
        <begin position="96"/>
        <end position="106"/>
    </location>
</feature>
<dbReference type="GO" id="GO:0046390">
    <property type="term" value="P:ribose phosphate biosynthetic process"/>
    <property type="evidence" value="ECO:0007669"/>
    <property type="project" value="TreeGrafter"/>
</dbReference>
<evidence type="ECO:0000256" key="2">
    <source>
        <dbReference type="SAM" id="MobiDB-lite"/>
    </source>
</evidence>
<evidence type="ECO:0000313" key="4">
    <source>
        <dbReference type="Proteomes" id="UP000054466"/>
    </source>
</evidence>
<dbReference type="InterPro" id="IPR029033">
    <property type="entry name" value="His_PPase_superfam"/>
</dbReference>
<dbReference type="RefSeq" id="XP_016242539.1">
    <property type="nucleotide sequence ID" value="XM_016399727.1"/>
</dbReference>